<dbReference type="AlphaFoldDB" id="A0A147BIZ1"/>
<evidence type="ECO:0000313" key="2">
    <source>
        <dbReference type="EMBL" id="JAR90275.1"/>
    </source>
</evidence>
<dbReference type="GO" id="GO:0000993">
    <property type="term" value="F:RNA polymerase II complex binding"/>
    <property type="evidence" value="ECO:0007669"/>
    <property type="project" value="InterPro"/>
</dbReference>
<dbReference type="EMBL" id="GEGO01005129">
    <property type="protein sequence ID" value="JAR90275.1"/>
    <property type="molecule type" value="Transcribed_RNA"/>
</dbReference>
<dbReference type="SUPFAM" id="SSF48464">
    <property type="entry name" value="ENTH/VHS domain"/>
    <property type="match status" value="1"/>
</dbReference>
<dbReference type="GO" id="GO:0003729">
    <property type="term" value="F:mRNA binding"/>
    <property type="evidence" value="ECO:0007669"/>
    <property type="project" value="InterPro"/>
</dbReference>
<dbReference type="PANTHER" id="PTHR15921:SF3">
    <property type="entry name" value="PRE-MRNA CLEAVAGE COMPLEX 2 PROTEIN PCF11"/>
    <property type="match status" value="1"/>
</dbReference>
<name>A0A147BIZ1_IXORI</name>
<reference evidence="2" key="1">
    <citation type="journal article" date="2018" name="PLoS Negl. Trop. Dis.">
        <title>Sialome diversity of ticks revealed by RNAseq of single tick salivary glands.</title>
        <authorList>
            <person name="Perner J."/>
            <person name="Kropackova S."/>
            <person name="Kopacek P."/>
            <person name="Ribeiro J.M."/>
        </authorList>
    </citation>
    <scope>NUCLEOTIDE SEQUENCE</scope>
    <source>
        <strain evidence="2">Siblings of single egg batch collected in Ceske Budejovice</strain>
        <tissue evidence="2">Salivary glands</tissue>
    </source>
</reference>
<proteinExistence type="predicted"/>
<protein>
    <submittedName>
        <fullName evidence="2">Putative mrna cleavage and polyadenylation factor i/ii complex subunit pcf11</fullName>
    </submittedName>
</protein>
<dbReference type="InterPro" id="IPR006569">
    <property type="entry name" value="CID_dom"/>
</dbReference>
<organism evidence="2">
    <name type="scientific">Ixodes ricinus</name>
    <name type="common">Common tick</name>
    <name type="synonym">Acarus ricinus</name>
    <dbReference type="NCBI Taxonomy" id="34613"/>
    <lineage>
        <taxon>Eukaryota</taxon>
        <taxon>Metazoa</taxon>
        <taxon>Ecdysozoa</taxon>
        <taxon>Arthropoda</taxon>
        <taxon>Chelicerata</taxon>
        <taxon>Arachnida</taxon>
        <taxon>Acari</taxon>
        <taxon>Parasitiformes</taxon>
        <taxon>Ixodida</taxon>
        <taxon>Ixodoidea</taxon>
        <taxon>Ixodidae</taxon>
        <taxon>Ixodinae</taxon>
        <taxon>Ixodes</taxon>
    </lineage>
</organism>
<dbReference type="InterPro" id="IPR045154">
    <property type="entry name" value="PCF11-like"/>
</dbReference>
<feature type="domain" description="CID" evidence="1">
    <location>
        <begin position="1"/>
        <end position="113"/>
    </location>
</feature>
<dbReference type="PROSITE" id="PS51391">
    <property type="entry name" value="CID"/>
    <property type="match status" value="1"/>
</dbReference>
<evidence type="ECO:0000259" key="1">
    <source>
        <dbReference type="PROSITE" id="PS51391"/>
    </source>
</evidence>
<sequence>MEEDVCEEYKSSLLDLTCNSKPLINMLTMLAEENIDQAPRIVRSIEEHLQKVLFVGYVLLRLSFHRNVCFEELAPLHLSLCVCRFKSCLYGLQRFSRNLISTRLGFDLSLSPR</sequence>
<dbReference type="InterPro" id="IPR008942">
    <property type="entry name" value="ENTH_VHS"/>
</dbReference>
<dbReference type="Gene3D" id="1.25.40.90">
    <property type="match status" value="1"/>
</dbReference>
<dbReference type="GO" id="GO:0006369">
    <property type="term" value="P:termination of RNA polymerase II transcription"/>
    <property type="evidence" value="ECO:0007669"/>
    <property type="project" value="InterPro"/>
</dbReference>
<dbReference type="GO" id="GO:0005737">
    <property type="term" value="C:cytoplasm"/>
    <property type="evidence" value="ECO:0007669"/>
    <property type="project" value="TreeGrafter"/>
</dbReference>
<dbReference type="GO" id="GO:0005849">
    <property type="term" value="C:mRNA cleavage factor complex"/>
    <property type="evidence" value="ECO:0007669"/>
    <property type="project" value="TreeGrafter"/>
</dbReference>
<dbReference type="GO" id="GO:0031124">
    <property type="term" value="P:mRNA 3'-end processing"/>
    <property type="evidence" value="ECO:0007669"/>
    <property type="project" value="InterPro"/>
</dbReference>
<accession>A0A147BIZ1</accession>
<dbReference type="FunFam" id="1.25.40.90:FF:000070">
    <property type="entry name" value="Putative mrna cleavage and polyadenylation factor i/ii complex subunit pcf11"/>
    <property type="match status" value="1"/>
</dbReference>
<dbReference type="PANTHER" id="PTHR15921">
    <property type="entry name" value="PRE-MRNA CLEAVAGE COMPLEX II"/>
    <property type="match status" value="1"/>
</dbReference>